<sequence length="646" mass="71541">MSQSIYPVPAHIKNAALVDNEKYNTMYKQSVEDPEGFWAEHGKRIDWFTPYSKVKNTSFDKGHINIKWYEDGYLNASYNCIDRHLKTKADKVALIWEGDDPSQSENITYQQLHDEVAKFANGLKKLGVKKGDRVAIYMPMSPQAIYAMQACARIGAIHSVIFGGFSPSAIADRINDSGAKVVITSDEGRRAGNCVPLKANVDEAVLQDSVTTVEHVVVHKLTSGDVDWHSHDIWWHDLVADEAPECEPERMNAEDPLFILYTSGSTGQPKGVVHTTGGYLVYSSMTHEYVFDLQEDDIFWCSADVGWITGHSYIAYGPLVNGCTQVVFEGVPTYPTAGRMGEVVDKHNVTILYTAPTAIRALMAKGDEPIASSNRDSLRILGSVGEPINPEAWTWYYEKIGKSNCPIVDTWWQTETGGIMIAPLPGATDMKPGSATRPFFGIAPALFDAEGNTLEGAVEGNLVILDSWPSQARTVYGDHERFEQTYFSAYPGVYFTGDGCRRDEDGDYWITGRVDDVLNVSGHRLGTAEIESALVAHEAVAEAAVVGYPHDIKGQGIYVYITPNEGVTVSDELTKEIRNWVRKELSPIASPDMIQWSPGLPKTRSGKIMRRILRKIAANEYQQLGDTSTLADPSVVDELVENRLNR</sequence>
<keyword evidence="7 8" id="KW-0007">Acetylation</keyword>
<gene>
    <name evidence="8 12" type="primary">acsA</name>
    <name evidence="12" type="ORF">GCM10007914_06230</name>
</gene>
<dbReference type="GO" id="GO:0005829">
    <property type="term" value="C:cytosol"/>
    <property type="evidence" value="ECO:0007669"/>
    <property type="project" value="TreeGrafter"/>
</dbReference>
<dbReference type="Gene3D" id="3.30.300.30">
    <property type="match status" value="1"/>
</dbReference>
<dbReference type="AlphaFoldDB" id="A0AA37W1L9"/>
<feature type="binding site" evidence="8">
    <location>
        <position position="521"/>
    </location>
    <ligand>
        <name>CoA</name>
        <dbReference type="ChEBI" id="CHEBI:57287"/>
    </ligand>
</feature>
<evidence type="ECO:0000256" key="3">
    <source>
        <dbReference type="ARBA" id="ARBA00022723"/>
    </source>
</evidence>
<dbReference type="GO" id="GO:0016208">
    <property type="term" value="F:AMP binding"/>
    <property type="evidence" value="ECO:0007669"/>
    <property type="project" value="InterPro"/>
</dbReference>
<comment type="caution">
    <text evidence="8">Lacks conserved residue(s) required for the propagation of feature annotation.</text>
</comment>
<evidence type="ECO:0000256" key="4">
    <source>
        <dbReference type="ARBA" id="ARBA00022741"/>
    </source>
</evidence>
<evidence type="ECO:0000256" key="8">
    <source>
        <dbReference type="HAMAP-Rule" id="MF_01123"/>
    </source>
</evidence>
<dbReference type="InterPro" id="IPR011904">
    <property type="entry name" value="Ac_CoA_lig"/>
</dbReference>
<dbReference type="Pfam" id="PF16177">
    <property type="entry name" value="ACAS_N"/>
    <property type="match status" value="1"/>
</dbReference>
<dbReference type="EMBL" id="BSNE01000002">
    <property type="protein sequence ID" value="GLQ01742.1"/>
    <property type="molecule type" value="Genomic_DNA"/>
</dbReference>
<dbReference type="InterPro" id="IPR032387">
    <property type="entry name" value="ACAS_N"/>
</dbReference>
<comment type="catalytic activity">
    <reaction evidence="8">
        <text>acetate + ATP + CoA = acetyl-CoA + AMP + diphosphate</text>
        <dbReference type="Rhea" id="RHEA:23176"/>
        <dbReference type="ChEBI" id="CHEBI:30089"/>
        <dbReference type="ChEBI" id="CHEBI:30616"/>
        <dbReference type="ChEBI" id="CHEBI:33019"/>
        <dbReference type="ChEBI" id="CHEBI:57287"/>
        <dbReference type="ChEBI" id="CHEBI:57288"/>
        <dbReference type="ChEBI" id="CHEBI:456215"/>
        <dbReference type="EC" id="6.2.1.1"/>
    </reaction>
</comment>
<dbReference type="Gene3D" id="3.40.50.12780">
    <property type="entry name" value="N-terminal domain of ligase-like"/>
    <property type="match status" value="1"/>
</dbReference>
<feature type="binding site" evidence="8">
    <location>
        <position position="309"/>
    </location>
    <ligand>
        <name>CoA</name>
        <dbReference type="ChEBI" id="CHEBI:57287"/>
    </ligand>
</feature>
<dbReference type="Pfam" id="PF13193">
    <property type="entry name" value="AMP-binding_C"/>
    <property type="match status" value="1"/>
</dbReference>
<evidence type="ECO:0000256" key="5">
    <source>
        <dbReference type="ARBA" id="ARBA00022840"/>
    </source>
</evidence>
<feature type="binding site" evidence="8">
    <location>
        <position position="498"/>
    </location>
    <ligand>
        <name>ATP</name>
        <dbReference type="ChEBI" id="CHEBI:30616"/>
    </ligand>
</feature>
<feature type="binding site" evidence="8">
    <location>
        <position position="540"/>
    </location>
    <ligand>
        <name>Mg(2+)</name>
        <dbReference type="ChEBI" id="CHEBI:18420"/>
    </ligand>
</feature>
<name>A0AA37W1L9_9GAMM</name>
<dbReference type="InterPro" id="IPR025110">
    <property type="entry name" value="AMP-bd_C"/>
</dbReference>
<comment type="caution">
    <text evidence="12">The sequence shown here is derived from an EMBL/GenBank/DDBJ whole genome shotgun (WGS) entry which is preliminary data.</text>
</comment>
<feature type="binding site" evidence="8">
    <location>
        <position position="535"/>
    </location>
    <ligand>
        <name>Mg(2+)</name>
        <dbReference type="ChEBI" id="CHEBI:18420"/>
    </ligand>
</feature>
<dbReference type="InterPro" id="IPR045851">
    <property type="entry name" value="AMP-bd_C_sf"/>
</dbReference>
<feature type="domain" description="AMP-binding enzyme C-terminal" evidence="10">
    <location>
        <begin position="529"/>
        <end position="607"/>
    </location>
</feature>
<feature type="binding site" evidence="8">
    <location>
        <position position="524"/>
    </location>
    <ligand>
        <name>ATP</name>
        <dbReference type="ChEBI" id="CHEBI:30616"/>
    </ligand>
</feature>
<dbReference type="NCBIfam" id="NF001208">
    <property type="entry name" value="PRK00174.1"/>
    <property type="match status" value="1"/>
</dbReference>
<keyword evidence="3 8" id="KW-0479">Metal-binding</keyword>
<evidence type="ECO:0000259" key="11">
    <source>
        <dbReference type="Pfam" id="PF16177"/>
    </source>
</evidence>
<comment type="cofactor">
    <cofactor evidence="8">
        <name>Mg(2+)</name>
        <dbReference type="ChEBI" id="CHEBI:18420"/>
    </cofactor>
</comment>
<evidence type="ECO:0000256" key="6">
    <source>
        <dbReference type="ARBA" id="ARBA00022842"/>
    </source>
</evidence>
<keyword evidence="4 8" id="KW-0547">Nucleotide-binding</keyword>
<proteinExistence type="inferred from homology"/>
<evidence type="ECO:0000259" key="10">
    <source>
        <dbReference type="Pfam" id="PF13193"/>
    </source>
</evidence>
<dbReference type="FunFam" id="3.30.300.30:FF:000004">
    <property type="entry name" value="Acetyl-coenzyme A synthetase"/>
    <property type="match status" value="1"/>
</dbReference>
<dbReference type="FunFam" id="3.40.50.12780:FF:000001">
    <property type="entry name" value="Acetyl-coenzyme A synthetase"/>
    <property type="match status" value="1"/>
</dbReference>
<dbReference type="HAMAP" id="MF_01123">
    <property type="entry name" value="Ac_CoA_synth"/>
    <property type="match status" value="1"/>
</dbReference>
<dbReference type="Proteomes" id="UP001161408">
    <property type="component" value="Unassembled WGS sequence"/>
</dbReference>
<dbReference type="Pfam" id="PF00501">
    <property type="entry name" value="AMP-binding"/>
    <property type="match status" value="1"/>
</dbReference>
<dbReference type="GO" id="GO:0005524">
    <property type="term" value="F:ATP binding"/>
    <property type="evidence" value="ECO:0007669"/>
    <property type="project" value="UniProtKB-KW"/>
</dbReference>
<dbReference type="PROSITE" id="PS00455">
    <property type="entry name" value="AMP_BINDING"/>
    <property type="match status" value="1"/>
</dbReference>
<keyword evidence="6 8" id="KW-0460">Magnesium</keyword>
<feature type="domain" description="AMP-dependent synthetase/ligase" evidence="9">
    <location>
        <begin position="82"/>
        <end position="464"/>
    </location>
</feature>
<dbReference type="SUPFAM" id="SSF56801">
    <property type="entry name" value="Acetyl-CoA synthetase-like"/>
    <property type="match status" value="1"/>
</dbReference>
<dbReference type="EC" id="6.2.1.1" evidence="8"/>
<comment type="function">
    <text evidence="8">Catalyzes the conversion of acetate into acetyl-CoA (AcCoA), an essential intermediate at the junction of anabolic and catabolic pathways. AcsA undergoes a two-step reaction. In the first half reaction, AcsA combines acetate with ATP to form acetyl-adenylate (AcAMP) intermediate. In the second half reaction, it can then transfer the acetyl group from AcAMP to the sulfhydryl group of CoA, forming the product AcCoA.</text>
</comment>
<keyword evidence="2 8" id="KW-0436">Ligase</keyword>
<evidence type="ECO:0000256" key="7">
    <source>
        <dbReference type="ARBA" id="ARBA00022990"/>
    </source>
</evidence>
<dbReference type="PANTHER" id="PTHR24095:SF243">
    <property type="entry name" value="ACETYL-COENZYME A SYNTHETASE"/>
    <property type="match status" value="1"/>
</dbReference>
<dbReference type="GO" id="GO:0003987">
    <property type="term" value="F:acetate-CoA ligase activity"/>
    <property type="evidence" value="ECO:0007669"/>
    <property type="project" value="UniProtKB-UniRule"/>
</dbReference>
<feature type="binding site" evidence="8">
    <location>
        <position position="582"/>
    </location>
    <ligand>
        <name>CoA</name>
        <dbReference type="ChEBI" id="CHEBI:57287"/>
    </ligand>
</feature>
<organism evidence="12 13">
    <name type="scientific">Pseudoalteromonas tetraodonis GFC</name>
    <dbReference type="NCBI Taxonomy" id="1315271"/>
    <lineage>
        <taxon>Bacteria</taxon>
        <taxon>Pseudomonadati</taxon>
        <taxon>Pseudomonadota</taxon>
        <taxon>Gammaproteobacteria</taxon>
        <taxon>Alteromonadales</taxon>
        <taxon>Pseudoalteromonadaceae</taxon>
        <taxon>Pseudoalteromonas</taxon>
    </lineage>
</organism>
<comment type="similarity">
    <text evidence="1 8">Belongs to the ATP-dependent AMP-binding enzyme family.</text>
</comment>
<evidence type="ECO:0000259" key="9">
    <source>
        <dbReference type="Pfam" id="PF00501"/>
    </source>
</evidence>
<accession>A0AA37W1L9</accession>
<feature type="modified residue" description="N6-acetyllysine" evidence="8">
    <location>
        <position position="607"/>
    </location>
</feature>
<dbReference type="RefSeq" id="WP_096038684.1">
    <property type="nucleotide sequence ID" value="NZ_BJXY01000005.1"/>
</dbReference>
<feature type="binding site" evidence="8">
    <location>
        <begin position="190"/>
        <end position="193"/>
    </location>
    <ligand>
        <name>CoA</name>
        <dbReference type="ChEBI" id="CHEBI:57287"/>
    </ligand>
</feature>
<evidence type="ECO:0000256" key="2">
    <source>
        <dbReference type="ARBA" id="ARBA00022598"/>
    </source>
</evidence>
<comment type="PTM">
    <text evidence="8">Acetylated. Deacetylation by the SIR2-homolog deacetylase activates the enzyme.</text>
</comment>
<feature type="domain" description="Acetyl-coenzyme A synthetase N-terminal" evidence="11">
    <location>
        <begin position="23"/>
        <end position="80"/>
    </location>
</feature>
<feature type="binding site" evidence="8">
    <location>
        <position position="513"/>
    </location>
    <ligand>
        <name>ATP</name>
        <dbReference type="ChEBI" id="CHEBI:30616"/>
    </ligand>
</feature>
<dbReference type="GO" id="GO:0046872">
    <property type="term" value="F:metal ion binding"/>
    <property type="evidence" value="ECO:0007669"/>
    <property type="project" value="UniProtKB-KW"/>
</dbReference>
<feature type="binding site" evidence="8">
    <location>
        <begin position="385"/>
        <end position="387"/>
    </location>
    <ligand>
        <name>ATP</name>
        <dbReference type="ChEBI" id="CHEBI:30616"/>
    </ligand>
</feature>
<dbReference type="InterPro" id="IPR000873">
    <property type="entry name" value="AMP-dep_synth/lig_dom"/>
</dbReference>
<dbReference type="GO" id="GO:0019427">
    <property type="term" value="P:acetyl-CoA biosynthetic process from acetate"/>
    <property type="evidence" value="ECO:0007669"/>
    <property type="project" value="UniProtKB-UniRule"/>
</dbReference>
<reference evidence="12" key="1">
    <citation type="journal article" date="2014" name="Int. J. Syst. Evol. Microbiol.">
        <title>Complete genome sequence of Corynebacterium casei LMG S-19264T (=DSM 44701T), isolated from a smear-ripened cheese.</title>
        <authorList>
            <consortium name="US DOE Joint Genome Institute (JGI-PGF)"/>
            <person name="Walter F."/>
            <person name="Albersmeier A."/>
            <person name="Kalinowski J."/>
            <person name="Ruckert C."/>
        </authorList>
    </citation>
    <scope>NUCLEOTIDE SEQUENCE</scope>
    <source>
        <strain evidence="12">NBRC 103034</strain>
    </source>
</reference>
<dbReference type="InterPro" id="IPR020845">
    <property type="entry name" value="AMP-binding_CS"/>
</dbReference>
<feature type="binding site" evidence="8">
    <location>
        <position position="537"/>
    </location>
    <ligand>
        <name>Mg(2+)</name>
        <dbReference type="ChEBI" id="CHEBI:18420"/>
    </ligand>
</feature>
<dbReference type="InterPro" id="IPR042099">
    <property type="entry name" value="ANL_N_sf"/>
</dbReference>
<protein>
    <recommendedName>
        <fullName evidence="8">Acetyl-coenzyme A synthetase</fullName>
        <shortName evidence="8">AcCoA synthetase</shortName>
        <shortName evidence="8">Acs</shortName>
        <ecNumber evidence="8">6.2.1.1</ecNumber>
    </recommendedName>
    <alternativeName>
        <fullName evidence="8">Acetate--CoA ligase</fullName>
    </alternativeName>
    <alternativeName>
        <fullName evidence="8">Acyl-activating enzyme</fullName>
    </alternativeName>
</protein>
<evidence type="ECO:0000313" key="12">
    <source>
        <dbReference type="EMBL" id="GLQ01742.1"/>
    </source>
</evidence>
<dbReference type="PANTHER" id="PTHR24095">
    <property type="entry name" value="ACETYL-COENZYME A SYNTHETASE"/>
    <property type="match status" value="1"/>
</dbReference>
<evidence type="ECO:0000313" key="13">
    <source>
        <dbReference type="Proteomes" id="UP001161408"/>
    </source>
</evidence>
<keyword evidence="13" id="KW-1185">Reference proteome</keyword>
<dbReference type="CDD" id="cd05966">
    <property type="entry name" value="ACS"/>
    <property type="match status" value="1"/>
</dbReference>
<dbReference type="NCBIfam" id="TIGR02188">
    <property type="entry name" value="Ac_CoA_lig_AcsA"/>
    <property type="match status" value="1"/>
</dbReference>
<keyword evidence="5 8" id="KW-0067">ATP-binding</keyword>
<feature type="binding site" evidence="8">
    <location>
        <begin position="409"/>
        <end position="414"/>
    </location>
    <ligand>
        <name>ATP</name>
        <dbReference type="ChEBI" id="CHEBI:30616"/>
    </ligand>
</feature>
<reference evidence="12" key="2">
    <citation type="submission" date="2023-01" db="EMBL/GenBank/DDBJ databases">
        <title>Draft genome sequence of Pseudoalteromonas tetraodonis strain NBRC 103034.</title>
        <authorList>
            <person name="Sun Q."/>
            <person name="Mori K."/>
        </authorList>
    </citation>
    <scope>NUCLEOTIDE SEQUENCE</scope>
    <source>
        <strain evidence="12">NBRC 103034</strain>
    </source>
</reference>
<evidence type="ECO:0000256" key="1">
    <source>
        <dbReference type="ARBA" id="ARBA00006432"/>
    </source>
</evidence>